<feature type="chain" id="PRO_5021437912" evidence="1">
    <location>
        <begin position="24"/>
        <end position="223"/>
    </location>
</feature>
<reference evidence="3 4" key="1">
    <citation type="journal article" date="2003" name="Int. J. Syst. Evol. Microbiol.">
        <title>Halobacillus salinus sp. nov., isolated from a salt lake on the coast of the East Sea in Korea.</title>
        <authorList>
            <person name="Yoon J.H."/>
            <person name="Kang K.H."/>
            <person name="Park Y.H."/>
        </authorList>
    </citation>
    <scope>NUCLEOTIDE SEQUENCE [LARGE SCALE GENOMIC DNA]</scope>
    <source>
        <strain evidence="3 4">HSL-3</strain>
    </source>
</reference>
<organism evidence="3 4">
    <name type="scientific">Halobacillus salinus</name>
    <dbReference type="NCBI Taxonomy" id="192814"/>
    <lineage>
        <taxon>Bacteria</taxon>
        <taxon>Bacillati</taxon>
        <taxon>Bacillota</taxon>
        <taxon>Bacilli</taxon>
        <taxon>Bacillales</taxon>
        <taxon>Bacillaceae</taxon>
        <taxon>Halobacillus</taxon>
    </lineage>
</organism>
<keyword evidence="4" id="KW-1185">Reference proteome</keyword>
<protein>
    <submittedName>
        <fullName evidence="3">DUF3298 domain-containing protein</fullName>
    </submittedName>
</protein>
<dbReference type="STRING" id="192814.GCA_900166575_00941"/>
<feature type="domain" description="DUF3298" evidence="2">
    <location>
        <begin position="142"/>
        <end position="204"/>
    </location>
</feature>
<gene>
    <name evidence="3" type="ORF">E4663_03080</name>
</gene>
<comment type="caution">
    <text evidence="3">The sequence shown here is derived from an EMBL/GenBank/DDBJ whole genome shotgun (WGS) entry which is preliminary data.</text>
</comment>
<sequence>MKRYVLIMVASLMFLQLAPTVHAESLFQIKRKDQVTQDWEIHVDYPLFDQLQNKELQDKVNNSITSKLDHQFDMVKQGADETNGAPILYYEESDVYAEEEFYSVVMTSHLTTGNEHTSSVTSVNFENGKKSDLLPLKEMVHMDVLNKEVRRIIAQDPETYLTKQFKEVREDTAYYIEEEHLVLVFNKFEIAAGVHGTPQIQIPLDRIEKEREDPYKAPIPSTV</sequence>
<feature type="signal peptide" evidence="1">
    <location>
        <begin position="1"/>
        <end position="23"/>
    </location>
</feature>
<evidence type="ECO:0000313" key="3">
    <source>
        <dbReference type="EMBL" id="TGB04005.1"/>
    </source>
</evidence>
<accession>A0A4Z0H479</accession>
<dbReference type="Gene3D" id="3.30.565.40">
    <property type="entry name" value="Fervidobacterium nodosum Rt17-B1 like"/>
    <property type="match status" value="1"/>
</dbReference>
<dbReference type="InterPro" id="IPR021729">
    <property type="entry name" value="DUF3298"/>
</dbReference>
<dbReference type="AlphaFoldDB" id="A0A4Z0H479"/>
<dbReference type="Gene3D" id="3.90.640.20">
    <property type="entry name" value="Heat-shock cognate protein, ATPase"/>
    <property type="match status" value="1"/>
</dbReference>
<evidence type="ECO:0000256" key="1">
    <source>
        <dbReference type="SAM" id="SignalP"/>
    </source>
</evidence>
<evidence type="ECO:0000259" key="2">
    <source>
        <dbReference type="Pfam" id="PF11738"/>
    </source>
</evidence>
<dbReference type="Proteomes" id="UP000297982">
    <property type="component" value="Unassembled WGS sequence"/>
</dbReference>
<dbReference type="EMBL" id="SRJC01000001">
    <property type="protein sequence ID" value="TGB04005.1"/>
    <property type="molecule type" value="Genomic_DNA"/>
</dbReference>
<dbReference type="InterPro" id="IPR037126">
    <property type="entry name" value="PdaC/RsiV-like_sf"/>
</dbReference>
<dbReference type="Pfam" id="PF11738">
    <property type="entry name" value="DUF3298"/>
    <property type="match status" value="1"/>
</dbReference>
<evidence type="ECO:0000313" key="4">
    <source>
        <dbReference type="Proteomes" id="UP000297982"/>
    </source>
</evidence>
<proteinExistence type="predicted"/>
<keyword evidence="1" id="KW-0732">Signal</keyword>
<name>A0A4Z0H479_9BACI</name>
<dbReference type="RefSeq" id="WP_135326653.1">
    <property type="nucleotide sequence ID" value="NZ_SRJC01000001.1"/>
</dbReference>